<name>A0ABU8HDG1_9BACI</name>
<keyword evidence="2" id="KW-1185">Reference proteome</keyword>
<dbReference type="EMBL" id="JBBAXC010000006">
    <property type="protein sequence ID" value="MEI5907322.1"/>
    <property type="molecule type" value="Genomic_DNA"/>
</dbReference>
<dbReference type="Pfam" id="PF10720">
    <property type="entry name" value="DUF2515"/>
    <property type="match status" value="1"/>
</dbReference>
<dbReference type="Proteomes" id="UP001312865">
    <property type="component" value="Unassembled WGS sequence"/>
</dbReference>
<comment type="caution">
    <text evidence="1">The sequence shown here is derived from an EMBL/GenBank/DDBJ whole genome shotgun (WGS) entry which is preliminary data.</text>
</comment>
<dbReference type="InterPro" id="IPR019658">
    <property type="entry name" value="DUF2515"/>
</dbReference>
<reference evidence="1 2" key="1">
    <citation type="journal article" date="2018" name="J. Microbiol.">
        <title>Bacillus spongiae sp. nov., isolated from sponge of Jeju Island.</title>
        <authorList>
            <person name="Lee G.E."/>
            <person name="Im W.T."/>
            <person name="Park J.S."/>
        </authorList>
    </citation>
    <scope>NUCLEOTIDE SEQUENCE [LARGE SCALE GENOMIC DNA]</scope>
    <source>
        <strain evidence="1 2">135PIL107-10</strain>
    </source>
</reference>
<sequence>MFLSFIKEESATPLLSFISIQKLGKDIEQVKSPPTVKGKDEDLILQNIRRSVEKNNLNNITRTNAYLSFYKEYPEIHWSFLAHMVSRNAGYHMTDIQSVFFKSILKDNDIKSLFYFLEKANFEIFADAYPQLLLYQESKKRGLPLFHLLDVLNISPFMKVLWNEFWRTQDSRMLTVAMIINEQQLLQQRVLNHNNSFSSLQSMLFTFHDRLALTTILFPFYKKNKKKRSLTGAAVHHFEEVNQRITTGKKLYQLLFHSDIYAHAFSFAQQINHTGSREDYWPETYHAEIQNNRVHSPPLAAVWTDVKNTLACPEEWYDSRKKLLPLHSLPIISPRDLSSLHTKKIKWIKRLQKSILL</sequence>
<accession>A0ABU8HDG1</accession>
<protein>
    <submittedName>
        <fullName evidence="1">DUF2515 family protein</fullName>
    </submittedName>
</protein>
<evidence type="ECO:0000313" key="1">
    <source>
        <dbReference type="EMBL" id="MEI5907322.1"/>
    </source>
</evidence>
<evidence type="ECO:0000313" key="2">
    <source>
        <dbReference type="Proteomes" id="UP001312865"/>
    </source>
</evidence>
<gene>
    <name evidence="1" type="ORF">WAK64_09655</name>
</gene>
<proteinExistence type="predicted"/>
<dbReference type="RefSeq" id="WP_336586752.1">
    <property type="nucleotide sequence ID" value="NZ_JBBAXC010000006.1"/>
</dbReference>
<organism evidence="1 2">
    <name type="scientific">Bacillus spongiae</name>
    <dbReference type="NCBI Taxonomy" id="2683610"/>
    <lineage>
        <taxon>Bacteria</taxon>
        <taxon>Bacillati</taxon>
        <taxon>Bacillota</taxon>
        <taxon>Bacilli</taxon>
        <taxon>Bacillales</taxon>
        <taxon>Bacillaceae</taxon>
        <taxon>Bacillus</taxon>
    </lineage>
</organism>